<evidence type="ECO:0000256" key="4">
    <source>
        <dbReference type="ARBA" id="ARBA00022777"/>
    </source>
</evidence>
<evidence type="ECO:0000256" key="7">
    <source>
        <dbReference type="HAMAP-Rule" id="MF_00109"/>
    </source>
</evidence>
<keyword evidence="1 7" id="KW-0028">Amino-acid biosynthesis</keyword>
<evidence type="ECO:0000313" key="8">
    <source>
        <dbReference type="EMBL" id="QOY85245.1"/>
    </source>
</evidence>
<dbReference type="GO" id="GO:0009073">
    <property type="term" value="P:aromatic amino acid family biosynthetic process"/>
    <property type="evidence" value="ECO:0007669"/>
    <property type="project" value="UniProtKB-KW"/>
</dbReference>
<dbReference type="GO" id="GO:0009423">
    <property type="term" value="P:chorismate biosynthetic process"/>
    <property type="evidence" value="ECO:0007669"/>
    <property type="project" value="UniProtKB-UniRule"/>
</dbReference>
<evidence type="ECO:0000256" key="1">
    <source>
        <dbReference type="ARBA" id="ARBA00022605"/>
    </source>
</evidence>
<dbReference type="CDD" id="cd00464">
    <property type="entry name" value="SK"/>
    <property type="match status" value="1"/>
</dbReference>
<keyword evidence="6 7" id="KW-0057">Aromatic amino acid biosynthesis</keyword>
<keyword evidence="9" id="KW-1185">Reference proteome</keyword>
<evidence type="ECO:0000313" key="9">
    <source>
        <dbReference type="Proteomes" id="UP000593892"/>
    </source>
</evidence>
<evidence type="ECO:0000256" key="3">
    <source>
        <dbReference type="ARBA" id="ARBA00022741"/>
    </source>
</evidence>
<evidence type="ECO:0000256" key="5">
    <source>
        <dbReference type="ARBA" id="ARBA00022840"/>
    </source>
</evidence>
<dbReference type="Gene3D" id="3.40.50.300">
    <property type="entry name" value="P-loop containing nucleotide triphosphate hydrolases"/>
    <property type="match status" value="1"/>
</dbReference>
<accession>A0A7S7NKK0</accession>
<keyword evidence="5 7" id="KW-0067">ATP-binding</keyword>
<reference evidence="8 9" key="1">
    <citation type="submission" date="2020-10" db="EMBL/GenBank/DDBJ databases">
        <title>Complete genome sequence of Paludibaculum fermentans P105T, a facultatively anaerobic acidobacterium capable of dissimilatory Fe(III) reduction.</title>
        <authorList>
            <person name="Dedysh S.N."/>
            <person name="Beletsky A.V."/>
            <person name="Kulichevskaya I.S."/>
            <person name="Mardanov A.V."/>
            <person name="Ravin N.V."/>
        </authorList>
    </citation>
    <scope>NUCLEOTIDE SEQUENCE [LARGE SCALE GENOMIC DNA]</scope>
    <source>
        <strain evidence="8 9">P105</strain>
    </source>
</reference>
<dbReference type="Pfam" id="PF01202">
    <property type="entry name" value="SKI"/>
    <property type="match status" value="1"/>
</dbReference>
<dbReference type="KEGG" id="pfer:IRI77_20635"/>
<dbReference type="GO" id="GO:0005524">
    <property type="term" value="F:ATP binding"/>
    <property type="evidence" value="ECO:0007669"/>
    <property type="project" value="UniProtKB-UniRule"/>
</dbReference>
<dbReference type="SUPFAM" id="SSF52540">
    <property type="entry name" value="P-loop containing nucleoside triphosphate hydrolases"/>
    <property type="match status" value="1"/>
</dbReference>
<dbReference type="InterPro" id="IPR031322">
    <property type="entry name" value="Shikimate/glucono_kinase"/>
</dbReference>
<name>A0A7S7NKK0_PALFE</name>
<dbReference type="UniPathway" id="UPA00053">
    <property type="reaction ID" value="UER00088"/>
</dbReference>
<comment type="similarity">
    <text evidence="7">Belongs to the shikimate kinase family.</text>
</comment>
<evidence type="ECO:0000256" key="2">
    <source>
        <dbReference type="ARBA" id="ARBA00022679"/>
    </source>
</evidence>
<dbReference type="AlphaFoldDB" id="A0A7S7NKK0"/>
<comment type="pathway">
    <text evidence="7">Metabolic intermediate biosynthesis; chorismate biosynthesis; chorismate from D-erythrose 4-phosphate and phosphoenolpyruvate: step 5/7.</text>
</comment>
<dbReference type="GO" id="GO:0004765">
    <property type="term" value="F:shikimate kinase activity"/>
    <property type="evidence" value="ECO:0007669"/>
    <property type="project" value="UniProtKB-UniRule"/>
</dbReference>
<dbReference type="InterPro" id="IPR027417">
    <property type="entry name" value="P-loop_NTPase"/>
</dbReference>
<dbReference type="RefSeq" id="WP_194446915.1">
    <property type="nucleotide sequence ID" value="NZ_CP063849.1"/>
</dbReference>
<gene>
    <name evidence="7" type="primary">aroK</name>
    <name evidence="8" type="ORF">IRI77_20635</name>
</gene>
<dbReference type="HAMAP" id="MF_00109">
    <property type="entry name" value="Shikimate_kinase"/>
    <property type="match status" value="1"/>
</dbReference>
<comment type="cofactor">
    <cofactor evidence="7">
        <name>Mg(2+)</name>
        <dbReference type="ChEBI" id="CHEBI:18420"/>
    </cofactor>
    <text evidence="7">Binds 1 Mg(2+) ion per subunit.</text>
</comment>
<dbReference type="PRINTS" id="PR01100">
    <property type="entry name" value="SHIKIMTKNASE"/>
</dbReference>
<proteinExistence type="inferred from homology"/>
<feature type="binding site" evidence="7">
    <location>
        <position position="22"/>
    </location>
    <ligand>
        <name>Mg(2+)</name>
        <dbReference type="ChEBI" id="CHEBI:18420"/>
    </ligand>
</feature>
<dbReference type="GO" id="GO:0008652">
    <property type="term" value="P:amino acid biosynthetic process"/>
    <property type="evidence" value="ECO:0007669"/>
    <property type="project" value="UniProtKB-KW"/>
</dbReference>
<keyword evidence="2 7" id="KW-0808">Transferase</keyword>
<feature type="binding site" evidence="7">
    <location>
        <position position="64"/>
    </location>
    <ligand>
        <name>substrate</name>
    </ligand>
</feature>
<dbReference type="InterPro" id="IPR000623">
    <property type="entry name" value="Shikimate_kinase/TSH1"/>
</dbReference>
<comment type="catalytic activity">
    <reaction evidence="7">
        <text>shikimate + ATP = 3-phosphoshikimate + ADP + H(+)</text>
        <dbReference type="Rhea" id="RHEA:13121"/>
        <dbReference type="ChEBI" id="CHEBI:15378"/>
        <dbReference type="ChEBI" id="CHEBI:30616"/>
        <dbReference type="ChEBI" id="CHEBI:36208"/>
        <dbReference type="ChEBI" id="CHEBI:145989"/>
        <dbReference type="ChEBI" id="CHEBI:456216"/>
        <dbReference type="EC" id="2.7.1.71"/>
    </reaction>
</comment>
<feature type="binding site" evidence="7">
    <location>
        <begin position="18"/>
        <end position="23"/>
    </location>
    <ligand>
        <name>ATP</name>
        <dbReference type="ChEBI" id="CHEBI:30616"/>
    </ligand>
</feature>
<comment type="caution">
    <text evidence="7">Lacks conserved residue(s) required for the propagation of feature annotation.</text>
</comment>
<dbReference type="GO" id="GO:0005829">
    <property type="term" value="C:cytosol"/>
    <property type="evidence" value="ECO:0007669"/>
    <property type="project" value="TreeGrafter"/>
</dbReference>
<feature type="binding site" evidence="7">
    <location>
        <position position="128"/>
    </location>
    <ligand>
        <name>ATP</name>
        <dbReference type="ChEBI" id="CHEBI:30616"/>
    </ligand>
</feature>
<comment type="function">
    <text evidence="7">Catalyzes the specific phosphorylation of the 3-hydroxyl group of shikimic acid using ATP as a cosubstrate.</text>
</comment>
<dbReference type="EC" id="2.7.1.71" evidence="7"/>
<dbReference type="GO" id="GO:0000287">
    <property type="term" value="F:magnesium ion binding"/>
    <property type="evidence" value="ECO:0007669"/>
    <property type="project" value="UniProtKB-UniRule"/>
</dbReference>
<comment type="subunit">
    <text evidence="7">Monomer.</text>
</comment>
<dbReference type="PANTHER" id="PTHR21087">
    <property type="entry name" value="SHIKIMATE KINASE"/>
    <property type="match status" value="1"/>
</dbReference>
<keyword evidence="4 7" id="KW-0418">Kinase</keyword>
<keyword evidence="7" id="KW-0479">Metal-binding</keyword>
<feature type="binding site" evidence="7">
    <location>
        <position position="90"/>
    </location>
    <ligand>
        <name>substrate</name>
    </ligand>
</feature>
<evidence type="ECO:0000256" key="6">
    <source>
        <dbReference type="ARBA" id="ARBA00023141"/>
    </source>
</evidence>
<comment type="subcellular location">
    <subcellularLocation>
        <location evidence="7">Cytoplasm</location>
    </subcellularLocation>
</comment>
<sequence>MILKLKRTPGIYLVGFMGSGKTTVGRALAKYLGWRFADLDEDIEAREQQPIGQIFDTHGEDEFRRIESEALKRRVSDVARGVPWVISVGGGCFAQPRNFELIQNHGLSIWLDAPLELIRSRIAHSTHRPLARDPEKFEALYWARREFYDKSDYRIPVGSEGSQGAVDTILKLPIF</sequence>
<feature type="binding site" evidence="7">
    <location>
        <position position="40"/>
    </location>
    <ligand>
        <name>substrate</name>
    </ligand>
</feature>
<protein>
    <recommendedName>
        <fullName evidence="7">Shikimate kinase</fullName>
        <shortName evidence="7">SK</shortName>
        <ecNumber evidence="7">2.7.1.71</ecNumber>
    </recommendedName>
</protein>
<dbReference type="Proteomes" id="UP000593892">
    <property type="component" value="Chromosome"/>
</dbReference>
<dbReference type="EMBL" id="CP063849">
    <property type="protein sequence ID" value="QOY85245.1"/>
    <property type="molecule type" value="Genomic_DNA"/>
</dbReference>
<keyword evidence="7" id="KW-0460">Magnesium</keyword>
<feature type="binding site" evidence="7">
    <location>
        <position position="144"/>
    </location>
    <ligand>
        <name>substrate</name>
    </ligand>
</feature>
<dbReference type="PANTHER" id="PTHR21087:SF16">
    <property type="entry name" value="SHIKIMATE KINASE 1, CHLOROPLASTIC"/>
    <property type="match status" value="1"/>
</dbReference>
<keyword evidence="7" id="KW-0963">Cytoplasm</keyword>
<keyword evidence="3 7" id="KW-0547">Nucleotide-binding</keyword>
<organism evidence="8 9">
    <name type="scientific">Paludibaculum fermentans</name>
    <dbReference type="NCBI Taxonomy" id="1473598"/>
    <lineage>
        <taxon>Bacteria</taxon>
        <taxon>Pseudomonadati</taxon>
        <taxon>Acidobacteriota</taxon>
        <taxon>Terriglobia</taxon>
        <taxon>Bryobacterales</taxon>
        <taxon>Bryobacteraceae</taxon>
        <taxon>Paludibaculum</taxon>
    </lineage>
</organism>